<dbReference type="OrthoDB" id="2158105at2759"/>
<dbReference type="Proteomes" id="UP000193719">
    <property type="component" value="Unassembled WGS sequence"/>
</dbReference>
<evidence type="ECO:0000313" key="2">
    <source>
        <dbReference type="EMBL" id="ORX50777.1"/>
    </source>
</evidence>
<dbReference type="AlphaFoldDB" id="A0A1Y1VB88"/>
<sequence>MARQTNKKSKNSKRKGSNSNLKQKIISPTQSTENVVSSSVQSNSIENVQNLYSSIINPETLDIINPETLDNFDNLTKLNTMPQNDKPASYEITTTYKTEIIESSIDPETGDIIEVITEVYVTDTMVLSKQEEEFTLISPSTQDLALEEVLKQLNMGTEICKELLG</sequence>
<organism evidence="2 3">
    <name type="scientific">Piromyces finnis</name>
    <dbReference type="NCBI Taxonomy" id="1754191"/>
    <lineage>
        <taxon>Eukaryota</taxon>
        <taxon>Fungi</taxon>
        <taxon>Fungi incertae sedis</taxon>
        <taxon>Chytridiomycota</taxon>
        <taxon>Chytridiomycota incertae sedis</taxon>
        <taxon>Neocallimastigomycetes</taxon>
        <taxon>Neocallimastigales</taxon>
        <taxon>Neocallimastigaceae</taxon>
        <taxon>Piromyces</taxon>
    </lineage>
</organism>
<evidence type="ECO:0000256" key="1">
    <source>
        <dbReference type="SAM" id="MobiDB-lite"/>
    </source>
</evidence>
<feature type="region of interest" description="Disordered" evidence="1">
    <location>
        <begin position="1"/>
        <end position="38"/>
    </location>
</feature>
<dbReference type="EMBL" id="MCFH01000020">
    <property type="protein sequence ID" value="ORX50777.1"/>
    <property type="molecule type" value="Genomic_DNA"/>
</dbReference>
<feature type="compositionally biased region" description="Low complexity" evidence="1">
    <location>
        <begin position="29"/>
        <end position="38"/>
    </location>
</feature>
<reference evidence="2 3" key="1">
    <citation type="submission" date="2016-08" db="EMBL/GenBank/DDBJ databases">
        <title>Genomes of anaerobic fungi encode conserved fungal cellulosomes for biomass hydrolysis.</title>
        <authorList>
            <consortium name="DOE Joint Genome Institute"/>
            <person name="Haitjema C.H."/>
            <person name="Gilmore S.P."/>
            <person name="Henske J.K."/>
            <person name="Solomon K.V."/>
            <person name="De Groot R."/>
            <person name="Kuo A."/>
            <person name="Mondo S.J."/>
            <person name="Salamov A.A."/>
            <person name="Labutti K."/>
            <person name="Zhao Z."/>
            <person name="Chiniquy J."/>
            <person name="Barry K."/>
            <person name="Brewer H.M."/>
            <person name="Purvine S.O."/>
            <person name="Wright A.T."/>
            <person name="Boxma B."/>
            <person name="Van Alen T."/>
            <person name="Hackstein J.H."/>
            <person name="Baker S.E."/>
            <person name="Grigoriev I.V."/>
            <person name="O'Malley M.A."/>
        </authorList>
    </citation>
    <scope>NUCLEOTIDE SEQUENCE [LARGE SCALE GENOMIC DNA]</scope>
    <source>
        <strain evidence="3">finn</strain>
    </source>
</reference>
<protein>
    <submittedName>
        <fullName evidence="2">Uncharacterized protein</fullName>
    </submittedName>
</protein>
<evidence type="ECO:0000313" key="3">
    <source>
        <dbReference type="Proteomes" id="UP000193719"/>
    </source>
</evidence>
<keyword evidence="3" id="KW-1185">Reference proteome</keyword>
<reference evidence="2 3" key="2">
    <citation type="submission" date="2016-08" db="EMBL/GenBank/DDBJ databases">
        <title>Pervasive Adenine N6-methylation of Active Genes in Fungi.</title>
        <authorList>
            <consortium name="DOE Joint Genome Institute"/>
            <person name="Mondo S.J."/>
            <person name="Dannebaum R.O."/>
            <person name="Kuo R.C."/>
            <person name="Labutti K."/>
            <person name="Haridas S."/>
            <person name="Kuo A."/>
            <person name="Salamov A."/>
            <person name="Ahrendt S.R."/>
            <person name="Lipzen A."/>
            <person name="Sullivan W."/>
            <person name="Andreopoulos W.B."/>
            <person name="Clum A."/>
            <person name="Lindquist E."/>
            <person name="Daum C."/>
            <person name="Ramamoorthy G.K."/>
            <person name="Gryganskyi A."/>
            <person name="Culley D."/>
            <person name="Magnuson J.K."/>
            <person name="James T.Y."/>
            <person name="O'Malley M.A."/>
            <person name="Stajich J.E."/>
            <person name="Spatafora J.W."/>
            <person name="Visel A."/>
            <person name="Grigoriev I.V."/>
        </authorList>
    </citation>
    <scope>NUCLEOTIDE SEQUENCE [LARGE SCALE GENOMIC DNA]</scope>
    <source>
        <strain evidence="3">finn</strain>
    </source>
</reference>
<gene>
    <name evidence="2" type="ORF">BCR36DRAFT_583357</name>
</gene>
<name>A0A1Y1VB88_9FUNG</name>
<proteinExistence type="predicted"/>
<comment type="caution">
    <text evidence="2">The sequence shown here is derived from an EMBL/GenBank/DDBJ whole genome shotgun (WGS) entry which is preliminary data.</text>
</comment>
<feature type="compositionally biased region" description="Basic residues" evidence="1">
    <location>
        <begin position="1"/>
        <end position="16"/>
    </location>
</feature>
<accession>A0A1Y1VB88</accession>